<dbReference type="InterPro" id="IPR003604">
    <property type="entry name" value="Matrin/U1-like-C_Znf_C2H2"/>
</dbReference>
<name>L8X0R4_THACA</name>
<comment type="caution">
    <text evidence="9">The sequence shown here is derived from an EMBL/GenBank/DDBJ whole genome shotgun (WGS) entry which is preliminary data.</text>
</comment>
<feature type="compositionally biased region" description="Low complexity" evidence="7">
    <location>
        <begin position="102"/>
        <end position="122"/>
    </location>
</feature>
<evidence type="ECO:0000256" key="5">
    <source>
        <dbReference type="ARBA" id="ARBA00023242"/>
    </source>
</evidence>
<dbReference type="Gene3D" id="3.30.160.60">
    <property type="entry name" value="Classic Zinc Finger"/>
    <property type="match status" value="1"/>
</dbReference>
<accession>L8X0R4</accession>
<evidence type="ECO:0000256" key="6">
    <source>
        <dbReference type="SAM" id="Coils"/>
    </source>
</evidence>
<evidence type="ECO:0000256" key="2">
    <source>
        <dbReference type="ARBA" id="ARBA00022723"/>
    </source>
</evidence>
<evidence type="ECO:0000256" key="1">
    <source>
        <dbReference type="ARBA" id="ARBA00004123"/>
    </source>
</evidence>
<dbReference type="OMA" id="EWQIVEN"/>
<dbReference type="Pfam" id="PF06220">
    <property type="entry name" value="zf-U1"/>
    <property type="match status" value="1"/>
</dbReference>
<dbReference type="GO" id="GO:0008270">
    <property type="term" value="F:zinc ion binding"/>
    <property type="evidence" value="ECO:0007669"/>
    <property type="project" value="UniProtKB-KW"/>
</dbReference>
<comment type="subcellular location">
    <subcellularLocation>
        <location evidence="1">Nucleus</location>
    </subcellularLocation>
</comment>
<dbReference type="OrthoDB" id="191651at2759"/>
<dbReference type="InterPro" id="IPR013085">
    <property type="entry name" value="U1-CZ_Znf_C2H2"/>
</dbReference>
<protein>
    <submittedName>
        <fullName evidence="9">Zf-U1 domain-containing protein</fullName>
    </submittedName>
</protein>
<keyword evidence="10" id="KW-1185">Reference proteome</keyword>
<feature type="compositionally biased region" description="Basic and acidic residues" evidence="7">
    <location>
        <begin position="316"/>
        <end position="327"/>
    </location>
</feature>
<feature type="region of interest" description="Disordered" evidence="7">
    <location>
        <begin position="222"/>
        <end position="356"/>
    </location>
</feature>
<dbReference type="SMART" id="SM00451">
    <property type="entry name" value="ZnF_U1"/>
    <property type="match status" value="1"/>
</dbReference>
<dbReference type="PANTHER" id="PTHR13173:SF10">
    <property type="entry name" value="WW DOMAIN-BINDING PROTEIN 4"/>
    <property type="match status" value="1"/>
</dbReference>
<keyword evidence="3" id="KW-0863">Zinc-finger</keyword>
<proteinExistence type="predicted"/>
<keyword evidence="5" id="KW-0539">Nucleus</keyword>
<dbReference type="InterPro" id="IPR036236">
    <property type="entry name" value="Znf_C2H2_sf"/>
</dbReference>
<evidence type="ECO:0000256" key="3">
    <source>
        <dbReference type="ARBA" id="ARBA00022771"/>
    </source>
</evidence>
<dbReference type="GO" id="GO:0000398">
    <property type="term" value="P:mRNA splicing, via spliceosome"/>
    <property type="evidence" value="ECO:0007669"/>
    <property type="project" value="InterPro"/>
</dbReference>
<feature type="domain" description="Matrin-type" evidence="8">
    <location>
        <begin position="29"/>
        <end position="60"/>
    </location>
</feature>
<reference evidence="9 10" key="1">
    <citation type="journal article" date="2013" name="Nat. Commun.">
        <title>The evolution and pathogenic mechanisms of the rice sheath blight pathogen.</title>
        <authorList>
            <person name="Zheng A."/>
            <person name="Lin R."/>
            <person name="Xu L."/>
            <person name="Qin P."/>
            <person name="Tang C."/>
            <person name="Ai P."/>
            <person name="Zhang D."/>
            <person name="Liu Y."/>
            <person name="Sun Z."/>
            <person name="Feng H."/>
            <person name="Wang Y."/>
            <person name="Chen Y."/>
            <person name="Liang X."/>
            <person name="Fu R."/>
            <person name="Li Q."/>
            <person name="Zhang J."/>
            <person name="Yu X."/>
            <person name="Xie Z."/>
            <person name="Ding L."/>
            <person name="Guan P."/>
            <person name="Tang J."/>
            <person name="Liang Y."/>
            <person name="Wang S."/>
            <person name="Deng Q."/>
            <person name="Li S."/>
            <person name="Zhu J."/>
            <person name="Wang L."/>
            <person name="Liu H."/>
            <person name="Li P."/>
        </authorList>
    </citation>
    <scope>NUCLEOTIDE SEQUENCE [LARGE SCALE GENOMIC DNA]</scope>
    <source>
        <strain evidence="10">AG-1 IA</strain>
    </source>
</reference>
<feature type="compositionally biased region" description="Pro residues" evidence="7">
    <location>
        <begin position="302"/>
        <end position="314"/>
    </location>
</feature>
<organism evidence="9 10">
    <name type="scientific">Thanatephorus cucumeris (strain AG1-IA)</name>
    <name type="common">Rice sheath blight fungus</name>
    <name type="synonym">Rhizoctonia solani</name>
    <dbReference type="NCBI Taxonomy" id="983506"/>
    <lineage>
        <taxon>Eukaryota</taxon>
        <taxon>Fungi</taxon>
        <taxon>Dikarya</taxon>
        <taxon>Basidiomycota</taxon>
        <taxon>Agaricomycotina</taxon>
        <taxon>Agaricomycetes</taxon>
        <taxon>Cantharellales</taxon>
        <taxon>Ceratobasidiaceae</taxon>
        <taxon>Rhizoctonia</taxon>
        <taxon>Rhizoctonia solani AG-1</taxon>
    </lineage>
</organism>
<gene>
    <name evidence="9" type="ORF">AG1IA_03347</name>
</gene>
<keyword evidence="6" id="KW-0175">Coiled coil</keyword>
<dbReference type="PANTHER" id="PTHR13173">
    <property type="entry name" value="WW DOMAIN BINDING PROTEIN 4"/>
    <property type="match status" value="1"/>
</dbReference>
<evidence type="ECO:0000259" key="8">
    <source>
        <dbReference type="PROSITE" id="PS50171"/>
    </source>
</evidence>
<dbReference type="GO" id="GO:0003723">
    <property type="term" value="F:RNA binding"/>
    <property type="evidence" value="ECO:0007669"/>
    <property type="project" value="TreeGrafter"/>
</dbReference>
<feature type="region of interest" description="Disordered" evidence="7">
    <location>
        <begin position="96"/>
        <end position="136"/>
    </location>
</feature>
<feature type="compositionally biased region" description="Basic and acidic residues" evidence="7">
    <location>
        <begin position="177"/>
        <end position="197"/>
    </location>
</feature>
<evidence type="ECO:0000313" key="9">
    <source>
        <dbReference type="EMBL" id="ELU42628.1"/>
    </source>
</evidence>
<feature type="compositionally biased region" description="Low complexity" evidence="7">
    <location>
        <begin position="10"/>
        <end position="20"/>
    </location>
</feature>
<dbReference type="EMBL" id="AFRT01000780">
    <property type="protein sequence ID" value="ELU42628.1"/>
    <property type="molecule type" value="Genomic_DNA"/>
</dbReference>
<dbReference type="InterPro" id="IPR040023">
    <property type="entry name" value="WBP4"/>
</dbReference>
<feature type="compositionally biased region" description="Basic and acidic residues" evidence="7">
    <location>
        <begin position="271"/>
        <end position="289"/>
    </location>
</feature>
<evidence type="ECO:0000256" key="4">
    <source>
        <dbReference type="ARBA" id="ARBA00022833"/>
    </source>
</evidence>
<feature type="region of interest" description="Disordered" evidence="7">
    <location>
        <begin position="42"/>
        <end position="61"/>
    </location>
</feature>
<dbReference type="STRING" id="983506.L8X0R4"/>
<dbReference type="PROSITE" id="PS50171">
    <property type="entry name" value="ZF_MATRIN"/>
    <property type="match status" value="1"/>
</dbReference>
<dbReference type="GO" id="GO:0071011">
    <property type="term" value="C:precatalytic spliceosome"/>
    <property type="evidence" value="ECO:0007669"/>
    <property type="project" value="TreeGrafter"/>
</dbReference>
<feature type="region of interest" description="Disordered" evidence="7">
    <location>
        <begin position="1"/>
        <end position="25"/>
    </location>
</feature>
<dbReference type="AlphaFoldDB" id="L8X0R4"/>
<evidence type="ECO:0000313" key="10">
    <source>
        <dbReference type="Proteomes" id="UP000011668"/>
    </source>
</evidence>
<evidence type="ECO:0000256" key="7">
    <source>
        <dbReference type="SAM" id="MobiDB-lite"/>
    </source>
</evidence>
<feature type="region of interest" description="Disordered" evidence="7">
    <location>
        <begin position="156"/>
        <end position="203"/>
    </location>
</feature>
<dbReference type="Proteomes" id="UP000011668">
    <property type="component" value="Unassembled WGS sequence"/>
</dbReference>
<dbReference type="InterPro" id="IPR000690">
    <property type="entry name" value="Matrin/U1-C_Znf_C2H2"/>
</dbReference>
<keyword evidence="4" id="KW-0862">Zinc</keyword>
<dbReference type="SUPFAM" id="SSF57667">
    <property type="entry name" value="beta-beta-alpha zinc fingers"/>
    <property type="match status" value="1"/>
</dbReference>
<dbReference type="HOGENOM" id="CLU_065002_0_0_1"/>
<sequence>MDLTPGPWNSSASSPFDPSSTNKHTQKRYWCKYCGISIADDAPSRQHHESGLRHKGNVDRYIRDIYKTSEKKKKDAAEEERELKRIDAAAREAYAKDIGSGAAAASTSASSSSSAPAQRAPAAKPPPPKPTDKFANYSTAESLGFVDEAVLEAQKRQTEGLAGEWQLVLPTSAPKSKTTEETEKRGLQPAQTEEKAAAESSRNFRVGERKVGAGLQEIWEPDIPIRVKVKTETQPAQSQEQEAKPKAEIDYGLPQATEKPVWKPTTWSKTGEVKQEVKEEPSDKIKEEEPSPTLLPTDATSAPPPQPTPPPAEPPVKSEPEEPKLEEIAPPSGGGGLFRKRKAPPTTAGTRGVKKR</sequence>
<feature type="coiled-coil region" evidence="6">
    <location>
        <begin position="66"/>
        <end position="96"/>
    </location>
</feature>
<keyword evidence="2" id="KW-0479">Metal-binding</keyword>